<protein>
    <submittedName>
        <fullName evidence="2">Uncharacterized protein</fullName>
    </submittedName>
</protein>
<dbReference type="Proteomes" id="UP001241747">
    <property type="component" value="Unassembled WGS sequence"/>
</dbReference>
<proteinExistence type="predicted"/>
<reference evidence="2 3" key="1">
    <citation type="submission" date="2023-07" db="EMBL/GenBank/DDBJ databases">
        <title>Genomic Encyclopedia of Type Strains, Phase IV (KMG-IV): sequencing the most valuable type-strain genomes for metagenomic binning, comparative biology and taxonomic classification.</title>
        <authorList>
            <person name="Goeker M."/>
        </authorList>
    </citation>
    <scope>NUCLEOTIDE SEQUENCE [LARGE SCALE GENOMIC DNA]</scope>
    <source>
        <strain evidence="2 3">DSM 3770</strain>
    </source>
</reference>
<accession>A0ABU0LFQ6</accession>
<evidence type="ECO:0000256" key="1">
    <source>
        <dbReference type="SAM" id="MobiDB-lite"/>
    </source>
</evidence>
<gene>
    <name evidence="2" type="ORF">QOZ94_002780</name>
</gene>
<sequence>MLQIAETFGGNAATLRDERGLPVGAGVASWSQGDGDEDTFRPLGALAGAVVERLRKIRMETRALTAYVEGRAYADAYRQLVMLVLAREPGLKTTIQEIEAEALARVSTLSAMPIDGAEKITDIMDRVRSNVAASWSGSERTVAPRASEPSALAGQSVAPRRRGRPSLLSE</sequence>
<feature type="region of interest" description="Disordered" evidence="1">
    <location>
        <begin position="138"/>
        <end position="170"/>
    </location>
</feature>
<keyword evidence="3" id="KW-1185">Reference proteome</keyword>
<comment type="caution">
    <text evidence="2">The sequence shown here is derived from an EMBL/GenBank/DDBJ whole genome shotgun (WGS) entry which is preliminary data.</text>
</comment>
<evidence type="ECO:0000313" key="2">
    <source>
        <dbReference type="EMBL" id="MDQ0505976.1"/>
    </source>
</evidence>
<dbReference type="EMBL" id="JAUSVY010000006">
    <property type="protein sequence ID" value="MDQ0505976.1"/>
    <property type="molecule type" value="Genomic_DNA"/>
</dbReference>
<name>A0ABU0LFQ6_XANAG</name>
<dbReference type="RefSeq" id="WP_237347730.1">
    <property type="nucleotide sequence ID" value="NZ_JABWGX010000048.1"/>
</dbReference>
<organism evidence="2 3">
    <name type="scientific">Xanthobacter agilis</name>
    <dbReference type="NCBI Taxonomy" id="47492"/>
    <lineage>
        <taxon>Bacteria</taxon>
        <taxon>Pseudomonadati</taxon>
        <taxon>Pseudomonadota</taxon>
        <taxon>Alphaproteobacteria</taxon>
        <taxon>Hyphomicrobiales</taxon>
        <taxon>Xanthobacteraceae</taxon>
        <taxon>Xanthobacter</taxon>
    </lineage>
</organism>
<evidence type="ECO:0000313" key="3">
    <source>
        <dbReference type="Proteomes" id="UP001241747"/>
    </source>
</evidence>